<dbReference type="Gene3D" id="3.40.50.720">
    <property type="entry name" value="NAD(P)-binding Rossmann-like Domain"/>
    <property type="match status" value="1"/>
</dbReference>
<reference evidence="4" key="1">
    <citation type="submission" date="2018-02" db="EMBL/GenBank/DDBJ databases">
        <authorList>
            <person name="Hausmann B."/>
        </authorList>
    </citation>
    <scope>NUCLEOTIDE SEQUENCE [LARGE SCALE GENOMIC DNA]</scope>
    <source>
        <strain evidence="4">Peat soil MAG SbA5</strain>
    </source>
</reference>
<evidence type="ECO:0008006" key="5">
    <source>
        <dbReference type="Google" id="ProtNLM"/>
    </source>
</evidence>
<comment type="similarity">
    <text evidence="1">Belongs to the short-chain dehydrogenases/reductases (SDR) family.</text>
</comment>
<dbReference type="CDD" id="cd05233">
    <property type="entry name" value="SDR_c"/>
    <property type="match status" value="1"/>
</dbReference>
<dbReference type="InterPro" id="IPR036291">
    <property type="entry name" value="NAD(P)-bd_dom_sf"/>
</dbReference>
<dbReference type="GO" id="GO:0016491">
    <property type="term" value="F:oxidoreductase activity"/>
    <property type="evidence" value="ECO:0007669"/>
    <property type="project" value="UniProtKB-KW"/>
</dbReference>
<name>A0A2N9LZU3_9BACT</name>
<dbReference type="Pfam" id="PF13561">
    <property type="entry name" value="adh_short_C2"/>
    <property type="match status" value="1"/>
</dbReference>
<evidence type="ECO:0000313" key="4">
    <source>
        <dbReference type="Proteomes" id="UP000239735"/>
    </source>
</evidence>
<evidence type="ECO:0000256" key="1">
    <source>
        <dbReference type="ARBA" id="ARBA00006484"/>
    </source>
</evidence>
<evidence type="ECO:0000313" key="3">
    <source>
        <dbReference type="EMBL" id="SPE28729.1"/>
    </source>
</evidence>
<dbReference type="AlphaFoldDB" id="A0A2N9LZU3"/>
<dbReference type="Proteomes" id="UP000239735">
    <property type="component" value="Unassembled WGS sequence"/>
</dbReference>
<dbReference type="SUPFAM" id="SSF51735">
    <property type="entry name" value="NAD(P)-binding Rossmann-fold domains"/>
    <property type="match status" value="1"/>
</dbReference>
<proteinExistence type="inferred from homology"/>
<dbReference type="PANTHER" id="PTHR43639">
    <property type="entry name" value="OXIDOREDUCTASE, SHORT-CHAIN DEHYDROGENASE/REDUCTASE FAMILY (AFU_ORTHOLOGUE AFUA_5G02870)"/>
    <property type="match status" value="1"/>
</dbReference>
<accession>A0A2N9LZU3</accession>
<protein>
    <recommendedName>
        <fullName evidence="5">Short-chain dehydrogenase/reductase SDR</fullName>
    </recommendedName>
</protein>
<dbReference type="FunFam" id="3.40.50.720:FF:000084">
    <property type="entry name" value="Short-chain dehydrogenase reductase"/>
    <property type="match status" value="1"/>
</dbReference>
<gene>
    <name evidence="3" type="ORF">SBA5_690013</name>
</gene>
<sequence length="262" mass="27611">MVAGSNAQTAGFPDALLEWRADIADKKTIIVTGASRGIGAAVVYAFLGRGYNVVATSRSISQAGFALSANLALVDGDIGQVATAEKLAQAAVTTFGAIDHLVNVAGVFWTKPFIEYSADDFHAFVSTNLEAFLFITQQAVKQMLRQGTGGSVTTITAALADNPVADVHASVAMMTKGGLNTVTRSLALEYARNSIRFNAVAPGEVDTPLHKETPKDNMRARSPMGAIVEVKDIADAVVYLTEARYVTGEVLHVDGGAHVGRW</sequence>
<dbReference type="InterPro" id="IPR002347">
    <property type="entry name" value="SDR_fam"/>
</dbReference>
<keyword evidence="2" id="KW-0560">Oxidoreductase</keyword>
<dbReference type="EMBL" id="OKRB01000129">
    <property type="protein sequence ID" value="SPE28729.1"/>
    <property type="molecule type" value="Genomic_DNA"/>
</dbReference>
<organism evidence="3 4">
    <name type="scientific">Candidatus Sulfuritelmatomonas gaucii</name>
    <dbReference type="NCBI Taxonomy" id="2043161"/>
    <lineage>
        <taxon>Bacteria</taxon>
        <taxon>Pseudomonadati</taxon>
        <taxon>Acidobacteriota</taxon>
        <taxon>Terriglobia</taxon>
        <taxon>Terriglobales</taxon>
        <taxon>Acidobacteriaceae</taxon>
        <taxon>Candidatus Sulfuritelmatomonas</taxon>
    </lineage>
</organism>
<dbReference type="PRINTS" id="PR00081">
    <property type="entry name" value="GDHRDH"/>
</dbReference>
<dbReference type="PANTHER" id="PTHR43639:SF1">
    <property type="entry name" value="SHORT-CHAIN DEHYDROGENASE_REDUCTASE FAMILY PROTEIN"/>
    <property type="match status" value="1"/>
</dbReference>
<evidence type="ECO:0000256" key="2">
    <source>
        <dbReference type="ARBA" id="ARBA00023002"/>
    </source>
</evidence>